<dbReference type="GO" id="GO:0042276">
    <property type="term" value="P:error-prone translesion synthesis"/>
    <property type="evidence" value="ECO:0007669"/>
    <property type="project" value="TreeGrafter"/>
</dbReference>
<feature type="active site" evidence="16">
    <location>
        <position position="118"/>
    </location>
</feature>
<evidence type="ECO:0000256" key="13">
    <source>
        <dbReference type="ARBA" id="ARBA00023125"/>
    </source>
</evidence>
<dbReference type="Gene3D" id="3.30.1490.100">
    <property type="entry name" value="DNA polymerase, Y-family, little finger domain"/>
    <property type="match status" value="1"/>
</dbReference>
<dbReference type="InterPro" id="IPR001126">
    <property type="entry name" value="UmuC"/>
</dbReference>
<dbReference type="Gene3D" id="1.10.150.20">
    <property type="entry name" value="5' to 3' exonuclease, C-terminal subdomain"/>
    <property type="match status" value="1"/>
</dbReference>
<dbReference type="SUPFAM" id="SSF100879">
    <property type="entry name" value="Lesion bypass DNA polymerase (Y-family), little finger domain"/>
    <property type="match status" value="1"/>
</dbReference>
<comment type="subcellular location">
    <subcellularLocation>
        <location evidence="1 16">Cytoplasm</location>
    </subcellularLocation>
</comment>
<keyword evidence="11 16" id="KW-0460">Magnesium</keyword>
<dbReference type="GO" id="GO:0003684">
    <property type="term" value="F:damaged DNA binding"/>
    <property type="evidence" value="ECO:0007669"/>
    <property type="project" value="InterPro"/>
</dbReference>
<evidence type="ECO:0000256" key="1">
    <source>
        <dbReference type="ARBA" id="ARBA00004496"/>
    </source>
</evidence>
<protein>
    <recommendedName>
        <fullName evidence="16">DNA polymerase IV</fullName>
        <shortName evidence="16">Pol IV</shortName>
        <ecNumber evidence="16">2.7.7.7</ecNumber>
    </recommendedName>
</protein>
<dbReference type="InterPro" id="IPR050116">
    <property type="entry name" value="DNA_polymerase-Y"/>
</dbReference>
<dbReference type="FunFam" id="3.30.1490.100:FF:000004">
    <property type="entry name" value="DNA polymerase IV"/>
    <property type="match status" value="1"/>
</dbReference>
<keyword evidence="12 16" id="KW-0239">DNA-directed DNA polymerase</keyword>
<evidence type="ECO:0000256" key="9">
    <source>
        <dbReference type="ARBA" id="ARBA00022723"/>
    </source>
</evidence>
<dbReference type="InterPro" id="IPR043128">
    <property type="entry name" value="Rev_trsase/Diguanyl_cyclase"/>
</dbReference>
<dbReference type="Pfam" id="PF11798">
    <property type="entry name" value="IMS_HHH"/>
    <property type="match status" value="1"/>
</dbReference>
<keyword evidence="8 16" id="KW-0235">DNA replication</keyword>
<feature type="site" description="Substrate discrimination" evidence="16">
    <location>
        <position position="24"/>
    </location>
</feature>
<keyword evidence="13 16" id="KW-0238">DNA-binding</keyword>
<dbReference type="KEGG" id="abae:CL176_07770"/>
<evidence type="ECO:0000256" key="12">
    <source>
        <dbReference type="ARBA" id="ARBA00022932"/>
    </source>
</evidence>
<evidence type="ECO:0000256" key="5">
    <source>
        <dbReference type="ARBA" id="ARBA00022490"/>
    </source>
</evidence>
<reference evidence="18 19" key="1">
    <citation type="submission" date="2017-09" db="EMBL/GenBank/DDBJ databases">
        <title>Complete genome sequence of Oxytococcus suis strain ZY16052.</title>
        <authorList>
            <person name="Li F."/>
        </authorList>
    </citation>
    <scope>NUCLEOTIDE SEQUENCE [LARGE SCALE GENOMIC DNA]</scope>
    <source>
        <strain evidence="18 19">ZY16052</strain>
    </source>
</reference>
<evidence type="ECO:0000259" key="17">
    <source>
        <dbReference type="PROSITE" id="PS50173"/>
    </source>
</evidence>
<name>A0A347WNU1_9LACT</name>
<dbReference type="Pfam" id="PF11799">
    <property type="entry name" value="IMS_C"/>
    <property type="match status" value="1"/>
</dbReference>
<comment type="subunit">
    <text evidence="3 16">Monomer.</text>
</comment>
<dbReference type="SUPFAM" id="SSF56672">
    <property type="entry name" value="DNA/RNA polymerases"/>
    <property type="match status" value="1"/>
</dbReference>
<keyword evidence="5 16" id="KW-0963">Cytoplasm</keyword>
<dbReference type="EMBL" id="CP023434">
    <property type="protein sequence ID" value="AXY26748.1"/>
    <property type="molecule type" value="Genomic_DNA"/>
</dbReference>
<dbReference type="Gene3D" id="3.40.1170.60">
    <property type="match status" value="1"/>
</dbReference>
<evidence type="ECO:0000256" key="2">
    <source>
        <dbReference type="ARBA" id="ARBA00010945"/>
    </source>
</evidence>
<dbReference type="GO" id="GO:0006261">
    <property type="term" value="P:DNA-templated DNA replication"/>
    <property type="evidence" value="ECO:0007669"/>
    <property type="project" value="UniProtKB-UniRule"/>
</dbReference>
<dbReference type="Pfam" id="PF00817">
    <property type="entry name" value="IMS"/>
    <property type="match status" value="1"/>
</dbReference>
<dbReference type="FunFam" id="3.40.1170.60:FF:000001">
    <property type="entry name" value="DNA polymerase IV"/>
    <property type="match status" value="1"/>
</dbReference>
<comment type="catalytic activity">
    <reaction evidence="15 16">
        <text>DNA(n) + a 2'-deoxyribonucleoside 5'-triphosphate = DNA(n+1) + diphosphate</text>
        <dbReference type="Rhea" id="RHEA:22508"/>
        <dbReference type="Rhea" id="RHEA-COMP:17339"/>
        <dbReference type="Rhea" id="RHEA-COMP:17340"/>
        <dbReference type="ChEBI" id="CHEBI:33019"/>
        <dbReference type="ChEBI" id="CHEBI:61560"/>
        <dbReference type="ChEBI" id="CHEBI:173112"/>
        <dbReference type="EC" id="2.7.7.7"/>
    </reaction>
</comment>
<gene>
    <name evidence="16" type="primary">dinB</name>
    <name evidence="18" type="ORF">CL176_07770</name>
</gene>
<dbReference type="InterPro" id="IPR043502">
    <property type="entry name" value="DNA/RNA_pol_sf"/>
</dbReference>
<dbReference type="PROSITE" id="PS50173">
    <property type="entry name" value="UMUC"/>
    <property type="match status" value="1"/>
</dbReference>
<comment type="function">
    <text evidence="16">Poorly processive, error-prone DNA polymerase involved in untargeted mutagenesis. Copies undamaged DNA at stalled replication forks, which arise in vivo from mismatched or misaligned primer ends. These misaligned primers can be extended by PolIV. Exhibits no 3'-5' exonuclease (proofreading) activity. May be involved in translesional synthesis, in conjunction with the beta clamp from PolIII.</text>
</comment>
<dbReference type="RefSeq" id="WP_118991599.1">
    <property type="nucleotide sequence ID" value="NZ_CP023434.1"/>
</dbReference>
<feature type="binding site" evidence="16">
    <location>
        <position position="117"/>
    </location>
    <ligand>
        <name>Mg(2+)</name>
        <dbReference type="ChEBI" id="CHEBI:18420"/>
    </ligand>
</feature>
<dbReference type="PANTHER" id="PTHR11076:SF33">
    <property type="entry name" value="DNA POLYMERASE KAPPA"/>
    <property type="match status" value="1"/>
</dbReference>
<evidence type="ECO:0000256" key="6">
    <source>
        <dbReference type="ARBA" id="ARBA00022679"/>
    </source>
</evidence>
<evidence type="ECO:0000256" key="4">
    <source>
        <dbReference type="ARBA" id="ARBA00022457"/>
    </source>
</evidence>
<keyword evidence="10 16" id="KW-0227">DNA damage</keyword>
<dbReference type="PANTHER" id="PTHR11076">
    <property type="entry name" value="DNA REPAIR POLYMERASE UMUC / TRANSFERASE FAMILY MEMBER"/>
    <property type="match status" value="1"/>
</dbReference>
<keyword evidence="9 16" id="KW-0479">Metal-binding</keyword>
<dbReference type="EC" id="2.7.7.7" evidence="16"/>
<evidence type="ECO:0000256" key="14">
    <source>
        <dbReference type="ARBA" id="ARBA00023204"/>
    </source>
</evidence>
<evidence type="ECO:0000256" key="3">
    <source>
        <dbReference type="ARBA" id="ARBA00011245"/>
    </source>
</evidence>
<dbReference type="GO" id="GO:0009432">
    <property type="term" value="P:SOS response"/>
    <property type="evidence" value="ECO:0007669"/>
    <property type="project" value="TreeGrafter"/>
</dbReference>
<dbReference type="AlphaFoldDB" id="A0A347WNU1"/>
<proteinExistence type="inferred from homology"/>
<evidence type="ECO:0000256" key="10">
    <source>
        <dbReference type="ARBA" id="ARBA00022763"/>
    </source>
</evidence>
<keyword evidence="7 16" id="KW-0548">Nucleotidyltransferase</keyword>
<evidence type="ECO:0000256" key="8">
    <source>
        <dbReference type="ARBA" id="ARBA00022705"/>
    </source>
</evidence>
<dbReference type="InterPro" id="IPR017961">
    <property type="entry name" value="DNA_pol_Y-fam_little_finger"/>
</dbReference>
<comment type="similarity">
    <text evidence="2 16">Belongs to the DNA polymerase type-Y family.</text>
</comment>
<evidence type="ECO:0000256" key="11">
    <source>
        <dbReference type="ARBA" id="ARBA00022842"/>
    </source>
</evidence>
<dbReference type="NCBIfam" id="NF002677">
    <property type="entry name" value="PRK02406.1"/>
    <property type="match status" value="1"/>
</dbReference>
<dbReference type="GO" id="GO:0005829">
    <property type="term" value="C:cytosol"/>
    <property type="evidence" value="ECO:0007669"/>
    <property type="project" value="TreeGrafter"/>
</dbReference>
<sequence length="367" mass="41970">MLKFEEPVPDISRKILHIDMDAFYASIEVRDNPALQGKPVVIAKHPRLTGGRGIVATCNYEARKFGIHSAMSAQEAYKRCPKAIFISGRHDHYRAVSQEIRQIFHQYTDLVEPLSLDEAYLDVTQNRLNLPSGTIIGQMIQRDIYQKTHLTSSVGVSYNKFIAKLASDYQKPHGLTVVEPKDAQAFLWAMDIKDFYGVGKKSLPHFHALGIYTGEDLYHTSLDTLMKHFGKMGYSLYFKVRGIHNQPVQVDRERKSVGAENTFSHFLNQEADVLEQLRKLTEKVVRRLGQLELQAHTVTLKIRYESFETYTRQVQSSQPLTQFEQCYALVEGLWHEHGSLEQSVRLLGVSLSNFDDPEFLPIQLDLS</sequence>
<evidence type="ECO:0000256" key="15">
    <source>
        <dbReference type="ARBA" id="ARBA00049244"/>
    </source>
</evidence>
<evidence type="ECO:0000256" key="16">
    <source>
        <dbReference type="HAMAP-Rule" id="MF_01113"/>
    </source>
</evidence>
<organism evidence="18 19">
    <name type="scientific">Suicoccus acidiformans</name>
    <dbReference type="NCBI Taxonomy" id="2036206"/>
    <lineage>
        <taxon>Bacteria</taxon>
        <taxon>Bacillati</taxon>
        <taxon>Bacillota</taxon>
        <taxon>Bacilli</taxon>
        <taxon>Lactobacillales</taxon>
        <taxon>Aerococcaceae</taxon>
        <taxon>Suicoccus</taxon>
    </lineage>
</organism>
<dbReference type="CDD" id="cd03586">
    <property type="entry name" value="PolY_Pol_IV_kappa"/>
    <property type="match status" value="1"/>
</dbReference>
<dbReference type="GO" id="GO:0003887">
    <property type="term" value="F:DNA-directed DNA polymerase activity"/>
    <property type="evidence" value="ECO:0007669"/>
    <property type="project" value="UniProtKB-UniRule"/>
</dbReference>
<feature type="binding site" evidence="16">
    <location>
        <position position="19"/>
    </location>
    <ligand>
        <name>Mg(2+)</name>
        <dbReference type="ChEBI" id="CHEBI:18420"/>
    </ligand>
</feature>
<keyword evidence="6 16" id="KW-0808">Transferase</keyword>
<evidence type="ECO:0000313" key="19">
    <source>
        <dbReference type="Proteomes" id="UP000263232"/>
    </source>
</evidence>
<keyword evidence="19" id="KW-1185">Reference proteome</keyword>
<dbReference type="GO" id="GO:0000287">
    <property type="term" value="F:magnesium ion binding"/>
    <property type="evidence" value="ECO:0007669"/>
    <property type="project" value="UniProtKB-UniRule"/>
</dbReference>
<evidence type="ECO:0000313" key="18">
    <source>
        <dbReference type="EMBL" id="AXY26748.1"/>
    </source>
</evidence>
<feature type="domain" description="UmuC" evidence="17">
    <location>
        <begin position="15"/>
        <end position="199"/>
    </location>
</feature>
<comment type="cofactor">
    <cofactor evidence="16">
        <name>Mg(2+)</name>
        <dbReference type="ChEBI" id="CHEBI:18420"/>
    </cofactor>
    <text evidence="16">Binds 2 magnesium ions per subunit.</text>
</comment>
<dbReference type="Proteomes" id="UP000263232">
    <property type="component" value="Chromosome"/>
</dbReference>
<keyword evidence="14 16" id="KW-0234">DNA repair</keyword>
<dbReference type="InterPro" id="IPR036775">
    <property type="entry name" value="DNA_pol_Y-fam_lit_finger_sf"/>
</dbReference>
<keyword evidence="4 16" id="KW-0515">Mutator protein</keyword>
<dbReference type="HAMAP" id="MF_01113">
    <property type="entry name" value="DNApol_IV"/>
    <property type="match status" value="1"/>
</dbReference>
<evidence type="ECO:0000256" key="7">
    <source>
        <dbReference type="ARBA" id="ARBA00022695"/>
    </source>
</evidence>
<dbReference type="InterPro" id="IPR022880">
    <property type="entry name" value="DNApol_IV"/>
</dbReference>
<dbReference type="InterPro" id="IPR024728">
    <property type="entry name" value="PolY_HhH_motif"/>
</dbReference>
<accession>A0A347WNU1</accession>
<dbReference type="Gene3D" id="3.30.70.270">
    <property type="match status" value="1"/>
</dbReference>
<dbReference type="OrthoDB" id="9808813at2"/>
<dbReference type="GO" id="GO:0006281">
    <property type="term" value="P:DNA repair"/>
    <property type="evidence" value="ECO:0007669"/>
    <property type="project" value="UniProtKB-UniRule"/>
</dbReference>